<keyword evidence="2" id="KW-1185">Reference proteome</keyword>
<sequence>MILIFIRVHIKISYLIVPLGNTNLRRVSVYGLYTCCDSSMICDVLVYMLILVATCCLGSWSGHGSRYMESQYKLNGLCTLGLLNT</sequence>
<dbReference type="AlphaFoldDB" id="A0A9K3J6X0"/>
<proteinExistence type="predicted"/>
<evidence type="ECO:0000313" key="2">
    <source>
        <dbReference type="Proteomes" id="UP000215914"/>
    </source>
</evidence>
<name>A0A9K3J6X0_HELAN</name>
<gene>
    <name evidence="1" type="ORF">HanXRQr2_Chr04g0163291</name>
</gene>
<comment type="caution">
    <text evidence="1">The sequence shown here is derived from an EMBL/GenBank/DDBJ whole genome shotgun (WGS) entry which is preliminary data.</text>
</comment>
<reference evidence="1" key="1">
    <citation type="journal article" date="2017" name="Nature">
        <title>The sunflower genome provides insights into oil metabolism, flowering and Asterid evolution.</title>
        <authorList>
            <person name="Badouin H."/>
            <person name="Gouzy J."/>
            <person name="Grassa C.J."/>
            <person name="Murat F."/>
            <person name="Staton S.E."/>
            <person name="Cottret L."/>
            <person name="Lelandais-Briere C."/>
            <person name="Owens G.L."/>
            <person name="Carrere S."/>
            <person name="Mayjonade B."/>
            <person name="Legrand L."/>
            <person name="Gill N."/>
            <person name="Kane N.C."/>
            <person name="Bowers J.E."/>
            <person name="Hubner S."/>
            <person name="Bellec A."/>
            <person name="Berard A."/>
            <person name="Berges H."/>
            <person name="Blanchet N."/>
            <person name="Boniface M.C."/>
            <person name="Brunel D."/>
            <person name="Catrice O."/>
            <person name="Chaidir N."/>
            <person name="Claudel C."/>
            <person name="Donnadieu C."/>
            <person name="Faraut T."/>
            <person name="Fievet G."/>
            <person name="Helmstetter N."/>
            <person name="King M."/>
            <person name="Knapp S.J."/>
            <person name="Lai Z."/>
            <person name="Le Paslier M.C."/>
            <person name="Lippi Y."/>
            <person name="Lorenzon L."/>
            <person name="Mandel J.R."/>
            <person name="Marage G."/>
            <person name="Marchand G."/>
            <person name="Marquand E."/>
            <person name="Bret-Mestries E."/>
            <person name="Morien E."/>
            <person name="Nambeesan S."/>
            <person name="Nguyen T."/>
            <person name="Pegot-Espagnet P."/>
            <person name="Pouilly N."/>
            <person name="Raftis F."/>
            <person name="Sallet E."/>
            <person name="Schiex T."/>
            <person name="Thomas J."/>
            <person name="Vandecasteele C."/>
            <person name="Vares D."/>
            <person name="Vear F."/>
            <person name="Vautrin S."/>
            <person name="Crespi M."/>
            <person name="Mangin B."/>
            <person name="Burke J.M."/>
            <person name="Salse J."/>
            <person name="Munos S."/>
            <person name="Vincourt P."/>
            <person name="Rieseberg L.H."/>
            <person name="Langlade N.B."/>
        </authorList>
    </citation>
    <scope>NUCLEOTIDE SEQUENCE</scope>
    <source>
        <tissue evidence="1">Leaves</tissue>
    </source>
</reference>
<dbReference type="Proteomes" id="UP000215914">
    <property type="component" value="Unassembled WGS sequence"/>
</dbReference>
<dbReference type="Gramene" id="mRNA:HanXRQr2_Chr04g0163291">
    <property type="protein sequence ID" value="mRNA:HanXRQr2_Chr04g0163291"/>
    <property type="gene ID" value="HanXRQr2_Chr04g0163291"/>
</dbReference>
<protein>
    <submittedName>
        <fullName evidence="1">Uncharacterized protein</fullName>
    </submittedName>
</protein>
<reference evidence="1" key="2">
    <citation type="submission" date="2020-06" db="EMBL/GenBank/DDBJ databases">
        <title>Helianthus annuus Genome sequencing and assembly Release 2.</title>
        <authorList>
            <person name="Gouzy J."/>
            <person name="Langlade N."/>
            <person name="Munos S."/>
        </authorList>
    </citation>
    <scope>NUCLEOTIDE SEQUENCE</scope>
    <source>
        <tissue evidence="1">Leaves</tissue>
    </source>
</reference>
<organism evidence="1 2">
    <name type="scientific">Helianthus annuus</name>
    <name type="common">Common sunflower</name>
    <dbReference type="NCBI Taxonomy" id="4232"/>
    <lineage>
        <taxon>Eukaryota</taxon>
        <taxon>Viridiplantae</taxon>
        <taxon>Streptophyta</taxon>
        <taxon>Embryophyta</taxon>
        <taxon>Tracheophyta</taxon>
        <taxon>Spermatophyta</taxon>
        <taxon>Magnoliopsida</taxon>
        <taxon>eudicotyledons</taxon>
        <taxon>Gunneridae</taxon>
        <taxon>Pentapetalae</taxon>
        <taxon>asterids</taxon>
        <taxon>campanulids</taxon>
        <taxon>Asterales</taxon>
        <taxon>Asteraceae</taxon>
        <taxon>Asteroideae</taxon>
        <taxon>Heliantheae alliance</taxon>
        <taxon>Heliantheae</taxon>
        <taxon>Helianthus</taxon>
    </lineage>
</organism>
<evidence type="ECO:0000313" key="1">
    <source>
        <dbReference type="EMBL" id="KAF5809936.1"/>
    </source>
</evidence>
<dbReference type="EMBL" id="MNCJ02000319">
    <property type="protein sequence ID" value="KAF5809936.1"/>
    <property type="molecule type" value="Genomic_DNA"/>
</dbReference>
<accession>A0A9K3J6X0</accession>